<dbReference type="EMBL" id="BMZH01000001">
    <property type="protein sequence ID" value="GHA81928.1"/>
    <property type="molecule type" value="Genomic_DNA"/>
</dbReference>
<dbReference type="RefSeq" id="WP_189494305.1">
    <property type="nucleotide sequence ID" value="NZ_BMZH01000001.1"/>
</dbReference>
<dbReference type="Pfam" id="PF00300">
    <property type="entry name" value="His_Phos_1"/>
    <property type="match status" value="1"/>
</dbReference>
<sequence length="164" mass="18632">MLTHLLLMRHAKSSWNSDVQSDHERPLNGRGQKAATAVGQALTARGYAPQTIWSSDSKRTRETAMRLIRAIPGAQRVDYFSEFYHASPSDVFTLAKKHGEPDVERLMWLGHNPGWSELHSLMSGHHDDFPTGACSVLERIDDGDWLSPQNWRLIDFIRPRELDA</sequence>
<keyword evidence="3" id="KW-1185">Reference proteome</keyword>
<reference evidence="2" key="2">
    <citation type="submission" date="2020-09" db="EMBL/GenBank/DDBJ databases">
        <authorList>
            <person name="Sun Q."/>
            <person name="Kim S."/>
        </authorList>
    </citation>
    <scope>NUCLEOTIDE SEQUENCE</scope>
    <source>
        <strain evidence="2">KCTC 32513</strain>
    </source>
</reference>
<gene>
    <name evidence="2" type="ORF">GCM10009069_01260</name>
</gene>
<protein>
    <submittedName>
        <fullName evidence="2">Phosphoglycerate mutase</fullName>
    </submittedName>
</protein>
<dbReference type="PANTHER" id="PTHR47623">
    <property type="entry name" value="OS09G0287300 PROTEIN"/>
    <property type="match status" value="1"/>
</dbReference>
<reference evidence="2" key="1">
    <citation type="journal article" date="2014" name="Int. J. Syst. Evol. Microbiol.">
        <title>Complete genome sequence of Corynebacterium casei LMG S-19264T (=DSM 44701T), isolated from a smear-ripened cheese.</title>
        <authorList>
            <consortium name="US DOE Joint Genome Institute (JGI-PGF)"/>
            <person name="Walter F."/>
            <person name="Albersmeier A."/>
            <person name="Kalinowski J."/>
            <person name="Ruckert C."/>
        </authorList>
    </citation>
    <scope>NUCLEOTIDE SEQUENCE</scope>
    <source>
        <strain evidence="2">KCTC 32513</strain>
    </source>
</reference>
<dbReference type="AlphaFoldDB" id="A0A8J3CPG7"/>
<dbReference type="Gene3D" id="3.40.50.1240">
    <property type="entry name" value="Phosphoglycerate mutase-like"/>
    <property type="match status" value="1"/>
</dbReference>
<evidence type="ECO:0000313" key="3">
    <source>
        <dbReference type="Proteomes" id="UP000634004"/>
    </source>
</evidence>
<evidence type="ECO:0000256" key="1">
    <source>
        <dbReference type="PIRSR" id="PIRSR613078-2"/>
    </source>
</evidence>
<dbReference type="PANTHER" id="PTHR47623:SF1">
    <property type="entry name" value="OS09G0287300 PROTEIN"/>
    <property type="match status" value="1"/>
</dbReference>
<dbReference type="InterPro" id="IPR013078">
    <property type="entry name" value="His_Pase_superF_clade-1"/>
</dbReference>
<name>A0A8J3CPG7_9PROT</name>
<dbReference type="CDD" id="cd07067">
    <property type="entry name" value="HP_PGM_like"/>
    <property type="match status" value="1"/>
</dbReference>
<proteinExistence type="predicted"/>
<evidence type="ECO:0000313" key="2">
    <source>
        <dbReference type="EMBL" id="GHA81928.1"/>
    </source>
</evidence>
<feature type="binding site" evidence="1">
    <location>
        <position position="59"/>
    </location>
    <ligand>
        <name>substrate</name>
    </ligand>
</feature>
<dbReference type="InterPro" id="IPR029033">
    <property type="entry name" value="His_PPase_superfam"/>
</dbReference>
<organism evidence="2 3">
    <name type="scientific">Algimonas arctica</name>
    <dbReference type="NCBI Taxonomy" id="1479486"/>
    <lineage>
        <taxon>Bacteria</taxon>
        <taxon>Pseudomonadati</taxon>
        <taxon>Pseudomonadota</taxon>
        <taxon>Alphaproteobacteria</taxon>
        <taxon>Maricaulales</taxon>
        <taxon>Robiginitomaculaceae</taxon>
        <taxon>Algimonas</taxon>
    </lineage>
</organism>
<accession>A0A8J3CPG7</accession>
<dbReference type="SMART" id="SM00855">
    <property type="entry name" value="PGAM"/>
    <property type="match status" value="1"/>
</dbReference>
<comment type="caution">
    <text evidence="2">The sequence shown here is derived from an EMBL/GenBank/DDBJ whole genome shotgun (WGS) entry which is preliminary data.</text>
</comment>
<dbReference type="Proteomes" id="UP000634004">
    <property type="component" value="Unassembled WGS sequence"/>
</dbReference>
<feature type="binding site" evidence="1">
    <location>
        <begin position="9"/>
        <end position="16"/>
    </location>
    <ligand>
        <name>substrate</name>
    </ligand>
</feature>
<dbReference type="SUPFAM" id="SSF53254">
    <property type="entry name" value="Phosphoglycerate mutase-like"/>
    <property type="match status" value="1"/>
</dbReference>